<dbReference type="Proteomes" id="UP000002668">
    <property type="component" value="Genome"/>
</dbReference>
<feature type="compositionally biased region" description="Polar residues" evidence="1">
    <location>
        <begin position="145"/>
        <end position="155"/>
    </location>
</feature>
<evidence type="ECO:0000256" key="1">
    <source>
        <dbReference type="SAM" id="MobiDB-lite"/>
    </source>
</evidence>
<evidence type="ECO:0000313" key="3">
    <source>
        <dbReference type="Proteomes" id="UP000002668"/>
    </source>
</evidence>
<dbReference type="InParanoid" id="E5A8G8"/>
<feature type="region of interest" description="Disordered" evidence="1">
    <location>
        <begin position="134"/>
        <end position="207"/>
    </location>
</feature>
<feature type="compositionally biased region" description="Basic and acidic residues" evidence="1">
    <location>
        <begin position="174"/>
        <end position="193"/>
    </location>
</feature>
<keyword evidence="3" id="KW-1185">Reference proteome</keyword>
<name>E5A8G8_LEPMJ</name>
<proteinExistence type="predicted"/>
<feature type="region of interest" description="Disordered" evidence="1">
    <location>
        <begin position="1"/>
        <end position="31"/>
    </location>
</feature>
<reference evidence="3" key="1">
    <citation type="journal article" date="2011" name="Nat. Commun.">
        <title>Effector diversification within compartments of the Leptosphaeria maculans genome affected by Repeat-Induced Point mutations.</title>
        <authorList>
            <person name="Rouxel T."/>
            <person name="Grandaubert J."/>
            <person name="Hane J.K."/>
            <person name="Hoede C."/>
            <person name="van de Wouw A.P."/>
            <person name="Couloux A."/>
            <person name="Dominguez V."/>
            <person name="Anthouard V."/>
            <person name="Bally P."/>
            <person name="Bourras S."/>
            <person name="Cozijnsen A.J."/>
            <person name="Ciuffetti L.M."/>
            <person name="Degrave A."/>
            <person name="Dilmaghani A."/>
            <person name="Duret L."/>
            <person name="Fudal I."/>
            <person name="Goodwin S.B."/>
            <person name="Gout L."/>
            <person name="Glaser N."/>
            <person name="Linglin J."/>
            <person name="Kema G.H.J."/>
            <person name="Lapalu N."/>
            <person name="Lawrence C.B."/>
            <person name="May K."/>
            <person name="Meyer M."/>
            <person name="Ollivier B."/>
            <person name="Poulain J."/>
            <person name="Schoch C.L."/>
            <person name="Simon A."/>
            <person name="Spatafora J.W."/>
            <person name="Stachowiak A."/>
            <person name="Turgeon B.G."/>
            <person name="Tyler B.M."/>
            <person name="Vincent D."/>
            <person name="Weissenbach J."/>
            <person name="Amselem J."/>
            <person name="Quesneville H."/>
            <person name="Oliver R.P."/>
            <person name="Wincker P."/>
            <person name="Balesdent M.-H."/>
            <person name="Howlett B.J."/>
        </authorList>
    </citation>
    <scope>NUCLEOTIDE SEQUENCE [LARGE SCALE GENOMIC DNA]</scope>
    <source>
        <strain evidence="3">JN3 / isolate v23.1.3 / race Av1-4-5-6-7-8</strain>
    </source>
</reference>
<feature type="compositionally biased region" description="Pro residues" evidence="1">
    <location>
        <begin position="13"/>
        <end position="24"/>
    </location>
</feature>
<protein>
    <submittedName>
        <fullName evidence="2">Uncharacterized protein</fullName>
    </submittedName>
</protein>
<dbReference type="EMBL" id="FP929137">
    <property type="protein sequence ID" value="CBX99913.1"/>
    <property type="molecule type" value="Genomic_DNA"/>
</dbReference>
<evidence type="ECO:0000313" key="2">
    <source>
        <dbReference type="EMBL" id="CBX99913.1"/>
    </source>
</evidence>
<dbReference type="STRING" id="985895.E5A8G8"/>
<sequence>MRNMANVTANAGAPPPPPPGPSPSQIPTSSQRVTCTRHPARELTVEEITAGYTRCLECRTKNHEGAMKRRKLGDLTIRLSVEPGIPSHIPRDFHSSQRRKQPRTILPIPYTPLLTPPVSTPSLPPTLTVHFPTPAAPPQLAFGPSTRTSESSSEVPQYFRRGQYSGDTQKTAAARRERDNIRRDHRYRERAGEEVSPTPNTSQIRPRLAPATLSSPLSSALATSQLDAPLGLRHTIRLQLQYLDVPVMHQHIVDVDVVILFGHYLDLRLYRCLQLRNHTSLMFGVHSLELIDMLSLLIMSTLNTIRARRVTIVLTRVISKLIRWHTCSIVLLKVTRLLLETSSGIVERV</sequence>
<organism evidence="3">
    <name type="scientific">Leptosphaeria maculans (strain JN3 / isolate v23.1.3 / race Av1-4-5-6-7-8)</name>
    <name type="common">Blackleg fungus</name>
    <name type="synonym">Phoma lingam</name>
    <dbReference type="NCBI Taxonomy" id="985895"/>
    <lineage>
        <taxon>Eukaryota</taxon>
        <taxon>Fungi</taxon>
        <taxon>Dikarya</taxon>
        <taxon>Ascomycota</taxon>
        <taxon>Pezizomycotina</taxon>
        <taxon>Dothideomycetes</taxon>
        <taxon>Pleosporomycetidae</taxon>
        <taxon>Pleosporales</taxon>
        <taxon>Pleosporineae</taxon>
        <taxon>Leptosphaeriaceae</taxon>
        <taxon>Plenodomus</taxon>
        <taxon>Plenodomus lingam/Leptosphaeria maculans species complex</taxon>
    </lineage>
</organism>
<dbReference type="HOGENOM" id="CLU_794698_0_0_1"/>
<gene>
    <name evidence="2" type="ORF">LEMA_P075020.1</name>
</gene>
<dbReference type="eggNOG" id="ENOG502RIP8">
    <property type="taxonomic scope" value="Eukaryota"/>
</dbReference>
<dbReference type="AlphaFoldDB" id="E5A8G8"/>
<accession>E5A8G8</accession>
<dbReference type="VEuPathDB" id="FungiDB:LEMA_P075020.1"/>